<dbReference type="Proteomes" id="UP000236743">
    <property type="component" value="Unassembled WGS sequence"/>
</dbReference>
<dbReference type="OrthoDB" id="7497550at2"/>
<dbReference type="Pfam" id="PF03865">
    <property type="entry name" value="ShlB"/>
    <property type="match status" value="1"/>
</dbReference>
<keyword evidence="2" id="KW-0812">Transmembrane</keyword>
<keyword evidence="8" id="KW-1185">Reference proteome</keyword>
<dbReference type="RefSeq" id="WP_103874623.1">
    <property type="nucleotide sequence ID" value="NZ_FNUY01000010.1"/>
</dbReference>
<dbReference type="PANTHER" id="PTHR34597">
    <property type="entry name" value="SLR1661 PROTEIN"/>
    <property type="match status" value="1"/>
</dbReference>
<evidence type="ECO:0000256" key="1">
    <source>
        <dbReference type="ARBA" id="ARBA00022452"/>
    </source>
</evidence>
<evidence type="ECO:0000256" key="3">
    <source>
        <dbReference type="ARBA" id="ARBA00023237"/>
    </source>
</evidence>
<dbReference type="AlphaFoldDB" id="A0A1H6CIH2"/>
<evidence type="ECO:0000259" key="5">
    <source>
        <dbReference type="Pfam" id="PF03865"/>
    </source>
</evidence>
<evidence type="ECO:0000259" key="6">
    <source>
        <dbReference type="Pfam" id="PF08479"/>
    </source>
</evidence>
<feature type="domain" description="Haemolysin activator HlyB C-terminal" evidence="5">
    <location>
        <begin position="211"/>
        <end position="537"/>
    </location>
</feature>
<keyword evidence="1" id="KW-0472">Membrane</keyword>
<evidence type="ECO:0000313" key="8">
    <source>
        <dbReference type="Proteomes" id="UP000236743"/>
    </source>
</evidence>
<evidence type="ECO:0000256" key="2">
    <source>
        <dbReference type="ARBA" id="ARBA00022692"/>
    </source>
</evidence>
<dbReference type="GO" id="GO:0008320">
    <property type="term" value="F:protein transmembrane transporter activity"/>
    <property type="evidence" value="ECO:0007669"/>
    <property type="project" value="TreeGrafter"/>
</dbReference>
<gene>
    <name evidence="7" type="ORF">SAMN04488115_110172</name>
</gene>
<dbReference type="Pfam" id="PF08479">
    <property type="entry name" value="POTRA_2"/>
    <property type="match status" value="1"/>
</dbReference>
<dbReference type="Gene3D" id="3.10.20.310">
    <property type="entry name" value="membrane protein fhac"/>
    <property type="match status" value="1"/>
</dbReference>
<keyword evidence="4" id="KW-0732">Signal</keyword>
<dbReference type="InterPro" id="IPR013686">
    <property type="entry name" value="Polypept-transport_assoc_ShlB"/>
</dbReference>
<protein>
    <submittedName>
        <fullName evidence="7">Hemolysin activation/secretion protein</fullName>
    </submittedName>
</protein>
<evidence type="ECO:0000313" key="7">
    <source>
        <dbReference type="EMBL" id="SEG72821.1"/>
    </source>
</evidence>
<dbReference type="InterPro" id="IPR005565">
    <property type="entry name" value="Hemolysn_activator_HlyB_C"/>
</dbReference>
<evidence type="ECO:0000256" key="4">
    <source>
        <dbReference type="SAM" id="SignalP"/>
    </source>
</evidence>
<accession>A0A1H6CIH2</accession>
<dbReference type="PANTHER" id="PTHR34597:SF6">
    <property type="entry name" value="BLR6126 PROTEIN"/>
    <property type="match status" value="1"/>
</dbReference>
<organism evidence="7 8">
    <name type="scientific">Bosea lathyri</name>
    <dbReference type="NCBI Taxonomy" id="1036778"/>
    <lineage>
        <taxon>Bacteria</taxon>
        <taxon>Pseudomonadati</taxon>
        <taxon>Pseudomonadota</taxon>
        <taxon>Alphaproteobacteria</taxon>
        <taxon>Hyphomicrobiales</taxon>
        <taxon>Boseaceae</taxon>
        <taxon>Bosea</taxon>
    </lineage>
</organism>
<feature type="signal peptide" evidence="4">
    <location>
        <begin position="1"/>
        <end position="26"/>
    </location>
</feature>
<dbReference type="InterPro" id="IPR051544">
    <property type="entry name" value="TPS_OM_transporter"/>
</dbReference>
<sequence length="592" mass="61696">MTARRVLRRLCATFLILGLGVPAAFAQTASQITPATVRPQARAALSEVVVPELSGPDAPKGAERLKVRLAGVVIGGGGFDAADASVAAARAAFGEALTNQTVTVAQIFAAARALEAAYGQSGYVLTRVVVPAQSLKHGGTLKIVVIDGFIERIETKDVPEPVKSRIEAVLAPIVGRTSLRLAEIERALVLAGDAPGTLLKSTLAAGKQPGSSMLVVEARYKPVTGSLSIDNTLGPSLGRVNPALALQLNSAFRLGEQLYVQVAGYPDLSGSHGFFRSNPTNRQLAVGMVLPLGADGWSANIEAIRTDTAPNASAGQQFYSQFERFSARLKYAVVRSRSFNLSSELAFDAEQETLSLVVPVAAPLSLDRLRVLRSTTEISGLTPGGAFMSGRVIASLGIDGLGARDAAGATAELPLSRQGADASFGKLELSGRYSQLLAEHLGLDLFARAQTSFGKPLPRAEQIGIVGSNALSTFDAGTFQGDSGIVGRAELSSPWAVDLGTGAASVSPYAFGAIGSVWLMQPTSVERRQVTAGSFGLGIRFGAAPNPPGSPQTNDLSGFIAQAALSLEWGHQYRNDGRAAADRFTISSALQF</sequence>
<proteinExistence type="predicted"/>
<feature type="chain" id="PRO_5009294878" evidence="4">
    <location>
        <begin position="27"/>
        <end position="592"/>
    </location>
</feature>
<keyword evidence="3" id="KW-0998">Cell outer membrane</keyword>
<feature type="domain" description="Polypeptide-transport-associated ShlB-type" evidence="6">
    <location>
        <begin position="93"/>
        <end position="148"/>
    </location>
</feature>
<dbReference type="Gene3D" id="2.40.160.50">
    <property type="entry name" value="membrane protein fhac: a member of the omp85/tpsb transporter family"/>
    <property type="match status" value="1"/>
</dbReference>
<keyword evidence="1" id="KW-1134">Transmembrane beta strand</keyword>
<dbReference type="EMBL" id="FNUY01000010">
    <property type="protein sequence ID" value="SEG72821.1"/>
    <property type="molecule type" value="Genomic_DNA"/>
</dbReference>
<reference evidence="7 8" key="1">
    <citation type="submission" date="2016-10" db="EMBL/GenBank/DDBJ databases">
        <authorList>
            <person name="de Groot N.N."/>
        </authorList>
    </citation>
    <scope>NUCLEOTIDE SEQUENCE [LARGE SCALE GENOMIC DNA]</scope>
    <source>
        <strain evidence="7 8">DSM 26656</strain>
    </source>
</reference>
<dbReference type="GO" id="GO:0098046">
    <property type="term" value="C:type V protein secretion system complex"/>
    <property type="evidence" value="ECO:0007669"/>
    <property type="project" value="TreeGrafter"/>
</dbReference>
<name>A0A1H6CIH2_9HYPH</name>
<dbReference type="GO" id="GO:0046819">
    <property type="term" value="P:protein secretion by the type V secretion system"/>
    <property type="evidence" value="ECO:0007669"/>
    <property type="project" value="TreeGrafter"/>
</dbReference>